<evidence type="ECO:0000313" key="3">
    <source>
        <dbReference type="Proteomes" id="UP000752696"/>
    </source>
</evidence>
<protein>
    <submittedName>
        <fullName evidence="2">Uncharacterized protein</fullName>
    </submittedName>
</protein>
<dbReference type="Proteomes" id="UP000752696">
    <property type="component" value="Unassembled WGS sequence"/>
</dbReference>
<keyword evidence="1" id="KW-0175">Coiled coil</keyword>
<gene>
    <name evidence="2" type="ORF">MHI_LOCUS552539</name>
</gene>
<comment type="caution">
    <text evidence="2">The sequence shown here is derived from an EMBL/GenBank/DDBJ whole genome shotgun (WGS) entry which is preliminary data.</text>
</comment>
<dbReference type="AlphaFoldDB" id="A0A6V7H674"/>
<reference evidence="2" key="1">
    <citation type="submission" date="2020-07" db="EMBL/GenBank/DDBJ databases">
        <authorList>
            <person name="Nazaruddin N."/>
        </authorList>
    </citation>
    <scope>NUCLEOTIDE SEQUENCE</scope>
</reference>
<name>A0A6V7H674_9HYME</name>
<dbReference type="EMBL" id="CAJDYZ010008386">
    <property type="protein sequence ID" value="CAD1475343.1"/>
    <property type="molecule type" value="Genomic_DNA"/>
</dbReference>
<keyword evidence="3" id="KW-1185">Reference proteome</keyword>
<sequence length="138" mass="16188">MQNAEGQVQQDGASALHRVLCAETFAEKERRLSEMILQLQLLREQLLQQQDQSKPPIATPAVRWLAKAFTHAHRRKFLQLSRTWTLHMMLRETRPCTKIRRQFEDRFSYAGHRSPPVELPRDLAARDLFSANRGQQRN</sequence>
<evidence type="ECO:0000256" key="1">
    <source>
        <dbReference type="SAM" id="Coils"/>
    </source>
</evidence>
<accession>A0A6V7H674</accession>
<feature type="coiled-coil region" evidence="1">
    <location>
        <begin position="25"/>
        <end position="52"/>
    </location>
</feature>
<evidence type="ECO:0000313" key="2">
    <source>
        <dbReference type="EMBL" id="CAD1475343.1"/>
    </source>
</evidence>
<organism evidence="2 3">
    <name type="scientific">Heterotrigona itama</name>
    <dbReference type="NCBI Taxonomy" id="395501"/>
    <lineage>
        <taxon>Eukaryota</taxon>
        <taxon>Metazoa</taxon>
        <taxon>Ecdysozoa</taxon>
        <taxon>Arthropoda</taxon>
        <taxon>Hexapoda</taxon>
        <taxon>Insecta</taxon>
        <taxon>Pterygota</taxon>
        <taxon>Neoptera</taxon>
        <taxon>Endopterygota</taxon>
        <taxon>Hymenoptera</taxon>
        <taxon>Apocrita</taxon>
        <taxon>Aculeata</taxon>
        <taxon>Apoidea</taxon>
        <taxon>Anthophila</taxon>
        <taxon>Apidae</taxon>
        <taxon>Heterotrigona</taxon>
    </lineage>
</organism>
<proteinExistence type="predicted"/>
<dbReference type="OrthoDB" id="6247875at2759"/>